<reference evidence="2 3" key="1">
    <citation type="journal article" date="2015" name="BMC Genomics">
        <title>The genome of the truffle-parasite Tolypocladium ophioglossoides and the evolution of antifungal peptaibiotics.</title>
        <authorList>
            <person name="Quandt C.A."/>
            <person name="Bushley K.E."/>
            <person name="Spatafora J.W."/>
        </authorList>
    </citation>
    <scope>NUCLEOTIDE SEQUENCE [LARGE SCALE GENOMIC DNA]</scope>
    <source>
        <strain evidence="2 3">CBS 100239</strain>
    </source>
</reference>
<dbReference type="AlphaFoldDB" id="A0A0L0NGC6"/>
<evidence type="ECO:0000256" key="1">
    <source>
        <dbReference type="SAM" id="MobiDB-lite"/>
    </source>
</evidence>
<name>A0A0L0NGC6_TOLOC</name>
<evidence type="ECO:0000313" key="2">
    <source>
        <dbReference type="EMBL" id="KND93141.1"/>
    </source>
</evidence>
<feature type="compositionally biased region" description="Basic and acidic residues" evidence="1">
    <location>
        <begin position="1"/>
        <end position="14"/>
    </location>
</feature>
<dbReference type="EMBL" id="LFRF01000004">
    <property type="protein sequence ID" value="KND93141.1"/>
    <property type="molecule type" value="Genomic_DNA"/>
</dbReference>
<sequence length="96" mass="10839">WTGRGSESRRHSDKGVQTGRLKPQVEASYEYEAQRQGLTAAALEAERRPMRFDPASWRKIQVLRFVSYIPGSSAALPGNSGRTLELPLLISRDRLR</sequence>
<organism evidence="2 3">
    <name type="scientific">Tolypocladium ophioglossoides (strain CBS 100239)</name>
    <name type="common">Snaketongue truffleclub</name>
    <name type="synonym">Elaphocordyceps ophioglossoides</name>
    <dbReference type="NCBI Taxonomy" id="1163406"/>
    <lineage>
        <taxon>Eukaryota</taxon>
        <taxon>Fungi</taxon>
        <taxon>Dikarya</taxon>
        <taxon>Ascomycota</taxon>
        <taxon>Pezizomycotina</taxon>
        <taxon>Sordariomycetes</taxon>
        <taxon>Hypocreomycetidae</taxon>
        <taxon>Hypocreales</taxon>
        <taxon>Ophiocordycipitaceae</taxon>
        <taxon>Tolypocladium</taxon>
    </lineage>
</organism>
<proteinExistence type="predicted"/>
<feature type="region of interest" description="Disordered" evidence="1">
    <location>
        <begin position="1"/>
        <end position="23"/>
    </location>
</feature>
<accession>A0A0L0NGC6</accession>
<feature type="non-terminal residue" evidence="2">
    <location>
        <position position="1"/>
    </location>
</feature>
<keyword evidence="3" id="KW-1185">Reference proteome</keyword>
<evidence type="ECO:0000313" key="3">
    <source>
        <dbReference type="Proteomes" id="UP000036947"/>
    </source>
</evidence>
<protein>
    <submittedName>
        <fullName evidence="2">Uncharacterized protein</fullName>
    </submittedName>
</protein>
<dbReference type="Proteomes" id="UP000036947">
    <property type="component" value="Unassembled WGS sequence"/>
</dbReference>
<gene>
    <name evidence="2" type="ORF">TOPH_02195</name>
</gene>
<comment type="caution">
    <text evidence="2">The sequence shown here is derived from an EMBL/GenBank/DDBJ whole genome shotgun (WGS) entry which is preliminary data.</text>
</comment>